<protein>
    <submittedName>
        <fullName evidence="1">Uncharacterized protein</fullName>
    </submittedName>
</protein>
<reference evidence="1" key="1">
    <citation type="submission" date="2022-04" db="EMBL/GenBank/DDBJ databases">
        <title>Jade perch genome.</title>
        <authorList>
            <person name="Chao B."/>
        </authorList>
    </citation>
    <scope>NUCLEOTIDE SEQUENCE</scope>
    <source>
        <strain evidence="1">CB-2022</strain>
    </source>
</reference>
<dbReference type="EMBL" id="CM041535">
    <property type="protein sequence ID" value="KAI3371904.1"/>
    <property type="molecule type" value="Genomic_DNA"/>
</dbReference>
<evidence type="ECO:0000313" key="2">
    <source>
        <dbReference type="Proteomes" id="UP000831701"/>
    </source>
</evidence>
<accession>A0ACB8WWM1</accession>
<proteinExistence type="predicted"/>
<evidence type="ECO:0000313" key="1">
    <source>
        <dbReference type="EMBL" id="KAI3371904.1"/>
    </source>
</evidence>
<organism evidence="1 2">
    <name type="scientific">Scortum barcoo</name>
    <name type="common">barcoo grunter</name>
    <dbReference type="NCBI Taxonomy" id="214431"/>
    <lineage>
        <taxon>Eukaryota</taxon>
        <taxon>Metazoa</taxon>
        <taxon>Chordata</taxon>
        <taxon>Craniata</taxon>
        <taxon>Vertebrata</taxon>
        <taxon>Euteleostomi</taxon>
        <taxon>Actinopterygii</taxon>
        <taxon>Neopterygii</taxon>
        <taxon>Teleostei</taxon>
        <taxon>Neoteleostei</taxon>
        <taxon>Acanthomorphata</taxon>
        <taxon>Eupercaria</taxon>
        <taxon>Centrarchiformes</taxon>
        <taxon>Terapontoidei</taxon>
        <taxon>Terapontidae</taxon>
        <taxon>Scortum</taxon>
    </lineage>
</organism>
<dbReference type="Proteomes" id="UP000831701">
    <property type="component" value="Chromosome 5"/>
</dbReference>
<keyword evidence="2" id="KW-1185">Reference proteome</keyword>
<comment type="caution">
    <text evidence="1">The sequence shown here is derived from an EMBL/GenBank/DDBJ whole genome shotgun (WGS) entry which is preliminary data.</text>
</comment>
<sequence length="169" mass="17919">MTAGAPLPVSLRGCERSLLSPPLLSRRPHVTDKTLTSGSTWTGPVSIATGRRETATPGKRATADGADAVFHHSPYLLSSFDGAAGEEGYPGEAEVLVHGEHPHSQHVGLTQMVDEAADVAKESRIDTVIHFKILVITSGALNGQAPAYICELLQPYTTSRNMSAHILTL</sequence>
<gene>
    <name evidence="1" type="ORF">L3Q82_006690</name>
</gene>
<name>A0ACB8WWM1_9TELE</name>